<feature type="transmembrane region" description="Helical" evidence="2">
    <location>
        <begin position="112"/>
        <end position="131"/>
    </location>
</feature>
<feature type="transmembrane region" description="Helical" evidence="2">
    <location>
        <begin position="137"/>
        <end position="156"/>
    </location>
</feature>
<organism evidence="3 4">
    <name type="scientific">Microlunatus ginsengisoli</name>
    <dbReference type="NCBI Taxonomy" id="363863"/>
    <lineage>
        <taxon>Bacteria</taxon>
        <taxon>Bacillati</taxon>
        <taxon>Actinomycetota</taxon>
        <taxon>Actinomycetes</taxon>
        <taxon>Propionibacteriales</taxon>
        <taxon>Propionibacteriaceae</taxon>
        <taxon>Microlunatus</taxon>
    </lineage>
</organism>
<accession>A0ABP7AKS0</accession>
<keyword evidence="2" id="KW-0472">Membrane</keyword>
<proteinExistence type="predicted"/>
<feature type="transmembrane region" description="Helical" evidence="2">
    <location>
        <begin position="82"/>
        <end position="105"/>
    </location>
</feature>
<reference evidence="4" key="1">
    <citation type="journal article" date="2019" name="Int. J. Syst. Evol. Microbiol.">
        <title>The Global Catalogue of Microorganisms (GCM) 10K type strain sequencing project: providing services to taxonomists for standard genome sequencing and annotation.</title>
        <authorList>
            <consortium name="The Broad Institute Genomics Platform"/>
            <consortium name="The Broad Institute Genome Sequencing Center for Infectious Disease"/>
            <person name="Wu L."/>
            <person name="Ma J."/>
        </authorList>
    </citation>
    <scope>NUCLEOTIDE SEQUENCE [LARGE SCALE GENOMIC DNA]</scope>
    <source>
        <strain evidence="4">JCM 16929</strain>
    </source>
</reference>
<protein>
    <recommendedName>
        <fullName evidence="5">DUF2127 domain-containing protein</fullName>
    </recommendedName>
</protein>
<evidence type="ECO:0008006" key="5">
    <source>
        <dbReference type="Google" id="ProtNLM"/>
    </source>
</evidence>
<dbReference type="InterPro" id="IPR021125">
    <property type="entry name" value="DUF2127"/>
</dbReference>
<comment type="caution">
    <text evidence="3">The sequence shown here is derived from an EMBL/GenBank/DDBJ whole genome shotgun (WGS) entry which is preliminary data.</text>
</comment>
<evidence type="ECO:0000313" key="3">
    <source>
        <dbReference type="EMBL" id="GAA3634216.1"/>
    </source>
</evidence>
<sequence>MNSTPHRLITFQPRDSLDRLFAVSIAIKGLDGLFELFAGAALLPITPEQVETAAGRFAGSLIAAWLPDTVSAWAVANAERVTIAGLAFGAYYLLAHGLVKIVLVAALLRNKLWAYPVMITVLAGFVLFQCYELSQRPSVGLVVLTVFDVAVIGLTVREYGRQRQRRQQRAIDAEPAPTDEQSQVRLSVGARSC</sequence>
<evidence type="ECO:0000313" key="4">
    <source>
        <dbReference type="Proteomes" id="UP001501490"/>
    </source>
</evidence>
<gene>
    <name evidence="3" type="ORF">GCM10022236_40970</name>
</gene>
<feature type="region of interest" description="Disordered" evidence="1">
    <location>
        <begin position="168"/>
        <end position="193"/>
    </location>
</feature>
<evidence type="ECO:0000256" key="2">
    <source>
        <dbReference type="SAM" id="Phobius"/>
    </source>
</evidence>
<keyword evidence="2" id="KW-1133">Transmembrane helix</keyword>
<dbReference type="Proteomes" id="UP001501490">
    <property type="component" value="Unassembled WGS sequence"/>
</dbReference>
<keyword evidence="4" id="KW-1185">Reference proteome</keyword>
<dbReference type="Pfam" id="PF09900">
    <property type="entry name" value="DUF2127"/>
    <property type="match status" value="1"/>
</dbReference>
<dbReference type="RefSeq" id="WP_344808082.1">
    <property type="nucleotide sequence ID" value="NZ_BAABAB010000035.1"/>
</dbReference>
<evidence type="ECO:0000256" key="1">
    <source>
        <dbReference type="SAM" id="MobiDB-lite"/>
    </source>
</evidence>
<dbReference type="EMBL" id="BAABAB010000035">
    <property type="protein sequence ID" value="GAA3634216.1"/>
    <property type="molecule type" value="Genomic_DNA"/>
</dbReference>
<keyword evidence="2" id="KW-0812">Transmembrane</keyword>
<name>A0ABP7AKS0_9ACTN</name>
<feature type="transmembrane region" description="Helical" evidence="2">
    <location>
        <begin position="20"/>
        <end position="45"/>
    </location>
</feature>